<evidence type="ECO:0000259" key="6">
    <source>
        <dbReference type="PROSITE" id="PS51898"/>
    </source>
</evidence>
<evidence type="ECO:0000256" key="5">
    <source>
        <dbReference type="PROSITE-ProRule" id="PRU01248"/>
    </source>
</evidence>
<dbReference type="InterPro" id="IPR011010">
    <property type="entry name" value="DNA_brk_join_enz"/>
</dbReference>
<organism evidence="8 9">
    <name type="scientific">Sorangium cellulosum</name>
    <name type="common">Polyangium cellulosum</name>
    <dbReference type="NCBI Taxonomy" id="56"/>
    <lineage>
        <taxon>Bacteria</taxon>
        <taxon>Pseudomonadati</taxon>
        <taxon>Myxococcota</taxon>
        <taxon>Polyangia</taxon>
        <taxon>Polyangiales</taxon>
        <taxon>Polyangiaceae</taxon>
        <taxon>Sorangium</taxon>
    </lineage>
</organism>
<protein>
    <recommendedName>
        <fullName evidence="10">Integrase</fullName>
    </recommendedName>
</protein>
<keyword evidence="4" id="KW-0233">DNA recombination</keyword>
<dbReference type="PANTHER" id="PTHR30349:SF64">
    <property type="entry name" value="PROPHAGE INTEGRASE INTD-RELATED"/>
    <property type="match status" value="1"/>
</dbReference>
<evidence type="ECO:0000313" key="9">
    <source>
        <dbReference type="Proteomes" id="UP000295497"/>
    </source>
</evidence>
<dbReference type="Proteomes" id="UP000295497">
    <property type="component" value="Chromosome"/>
</dbReference>
<dbReference type="Gene3D" id="1.10.150.130">
    <property type="match status" value="1"/>
</dbReference>
<evidence type="ECO:0000256" key="4">
    <source>
        <dbReference type="ARBA" id="ARBA00023172"/>
    </source>
</evidence>
<evidence type="ECO:0008006" key="10">
    <source>
        <dbReference type="Google" id="ProtNLM"/>
    </source>
</evidence>
<evidence type="ECO:0000259" key="7">
    <source>
        <dbReference type="PROSITE" id="PS51900"/>
    </source>
</evidence>
<dbReference type="EMBL" id="CP012672">
    <property type="protein sequence ID" value="AUX31905.1"/>
    <property type="molecule type" value="Genomic_DNA"/>
</dbReference>
<dbReference type="PANTHER" id="PTHR30349">
    <property type="entry name" value="PHAGE INTEGRASE-RELATED"/>
    <property type="match status" value="1"/>
</dbReference>
<gene>
    <name evidence="8" type="ORF">SOCE836_040400</name>
</gene>
<dbReference type="CDD" id="cd00796">
    <property type="entry name" value="INT_Rci_Hp1_C"/>
    <property type="match status" value="1"/>
</dbReference>
<evidence type="ECO:0000313" key="8">
    <source>
        <dbReference type="EMBL" id="AUX31905.1"/>
    </source>
</evidence>
<accession>A0A4P2QPA5</accession>
<dbReference type="PROSITE" id="PS51898">
    <property type="entry name" value="TYR_RECOMBINASE"/>
    <property type="match status" value="1"/>
</dbReference>
<feature type="domain" description="Core-binding (CB)" evidence="7">
    <location>
        <begin position="77"/>
        <end position="160"/>
    </location>
</feature>
<dbReference type="InterPro" id="IPR010998">
    <property type="entry name" value="Integrase_recombinase_N"/>
</dbReference>
<dbReference type="InterPro" id="IPR050090">
    <property type="entry name" value="Tyrosine_recombinase_XerCD"/>
</dbReference>
<evidence type="ECO:0000256" key="3">
    <source>
        <dbReference type="ARBA" id="ARBA00023125"/>
    </source>
</evidence>
<dbReference type="GO" id="GO:0003677">
    <property type="term" value="F:DNA binding"/>
    <property type="evidence" value="ECO:0007669"/>
    <property type="project" value="UniProtKB-UniRule"/>
</dbReference>
<sequence>MTIRRTTRRGKPVLVLDIHWQRKDGSQGRYRRDAQVQTMAAARAEERRILANIAQYGEAHEPKPELPEEPKAEEPAATFTQAVELFRSGKAVTKLKPSTRAGYEEILTTRLLPRFKDRPLDGITFEEVTKLDAEMVKEGLSASRRRNVQAAIRSVLRAAVDAGLLKEMPKLPDLPKTGRKKLPVLTREQVDRIFEVAAPSQTIAFSLAVYAGLRSGEIKALRWSDVDLAQGILVVRLSRSKGELSTPKSGHERVVPLAPQLLAVLQGVKKKAGLVSTTRRGQPWAECSLNQAFKQAMKKAGIAAPFRFHDLRHFFVTQLFRRGGGAPAVQALAGHLHLSTTQIYAHVVREDLVATIGLLGADGNRTVTASPATR</sequence>
<dbReference type="PROSITE" id="PS51900">
    <property type="entry name" value="CB"/>
    <property type="match status" value="1"/>
</dbReference>
<proteinExistence type="inferred from homology"/>
<dbReference type="GO" id="GO:0015074">
    <property type="term" value="P:DNA integration"/>
    <property type="evidence" value="ECO:0007669"/>
    <property type="project" value="UniProtKB-KW"/>
</dbReference>
<comment type="similarity">
    <text evidence="1">Belongs to the 'phage' integrase family.</text>
</comment>
<feature type="domain" description="Tyr recombinase" evidence="6">
    <location>
        <begin position="180"/>
        <end position="357"/>
    </location>
</feature>
<reference evidence="8 9" key="1">
    <citation type="submission" date="2015-09" db="EMBL/GenBank/DDBJ databases">
        <title>Sorangium comparison.</title>
        <authorList>
            <person name="Zaburannyi N."/>
            <person name="Bunk B."/>
            <person name="Overmann J."/>
            <person name="Mueller R."/>
        </authorList>
    </citation>
    <scope>NUCLEOTIDE SEQUENCE [LARGE SCALE GENOMIC DNA]</scope>
    <source>
        <strain evidence="8 9">So ce836</strain>
    </source>
</reference>
<dbReference type="InterPro" id="IPR044068">
    <property type="entry name" value="CB"/>
</dbReference>
<keyword evidence="3 5" id="KW-0238">DNA-binding</keyword>
<dbReference type="RefSeq" id="WP_129575605.1">
    <property type="nucleotide sequence ID" value="NZ_CP012672.1"/>
</dbReference>
<dbReference type="SUPFAM" id="SSF56349">
    <property type="entry name" value="DNA breaking-rejoining enzymes"/>
    <property type="match status" value="1"/>
</dbReference>
<name>A0A4P2QPA5_SORCE</name>
<dbReference type="Pfam" id="PF00589">
    <property type="entry name" value="Phage_integrase"/>
    <property type="match status" value="1"/>
</dbReference>
<dbReference type="GO" id="GO:0006310">
    <property type="term" value="P:DNA recombination"/>
    <property type="evidence" value="ECO:0007669"/>
    <property type="project" value="UniProtKB-KW"/>
</dbReference>
<keyword evidence="2" id="KW-0229">DNA integration</keyword>
<dbReference type="InterPro" id="IPR013762">
    <property type="entry name" value="Integrase-like_cat_sf"/>
</dbReference>
<dbReference type="InterPro" id="IPR002104">
    <property type="entry name" value="Integrase_catalytic"/>
</dbReference>
<evidence type="ECO:0000256" key="2">
    <source>
        <dbReference type="ARBA" id="ARBA00022908"/>
    </source>
</evidence>
<dbReference type="AlphaFoldDB" id="A0A4P2QPA5"/>
<dbReference type="Gene3D" id="1.10.443.10">
    <property type="entry name" value="Intergrase catalytic core"/>
    <property type="match status" value="1"/>
</dbReference>
<evidence type="ECO:0000256" key="1">
    <source>
        <dbReference type="ARBA" id="ARBA00008857"/>
    </source>
</evidence>